<dbReference type="KEGG" id="mana:MAMMFC1_04015"/>
<dbReference type="Gene3D" id="1.10.3210.10">
    <property type="entry name" value="Hypothetical protein af1432"/>
    <property type="match status" value="1"/>
</dbReference>
<accession>A0A348AQF5</accession>
<dbReference type="RefSeq" id="WP_126310150.1">
    <property type="nucleotide sequence ID" value="NZ_AP018449.1"/>
</dbReference>
<dbReference type="AlphaFoldDB" id="A0A348AQF5"/>
<gene>
    <name evidence="2" type="primary">rpfG_14</name>
    <name evidence="2" type="ORF">MAMMFC1_04015</name>
</gene>
<sequence>MAKYRLKNYLLEDLLPGMEIGKLVLTDDNKVILSEGTVLTQSMIEGLNFWEITEVCIREELLKAPSVNFAIPATESQKKFYQGYEDTVSVIKDSFSKMRFFKEVPLAAMQELADQSIDPLISSIGVLNHLHMVRRQDDYTFHHSVNVSIICGVLGKWLGYSGQELKDLILAGLLHDVGKTQIPVEILNKPGKLSPEEMETMKLHTTRGYQMVREISNIPPGVGYGILQHHEKADGTGYPFRVKDIQIHAYAKVIAIADIYDAMTSDRVYHRKATPFAVAEMLFDEMYGKLDPAICTVFLNNVRDYFIGNIVELSDGREAEVIYLGQYLASRPVVYAQDGESIDLEKRKDVSIIRLVRA</sequence>
<protein>
    <submittedName>
        <fullName evidence="2">Cyclic di-GMP phosphodiesterase response regulator RpfG</fullName>
        <ecNumber evidence="2">3.1.4.52</ecNumber>
    </submittedName>
</protein>
<dbReference type="SUPFAM" id="SSF109604">
    <property type="entry name" value="HD-domain/PDEase-like"/>
    <property type="match status" value="1"/>
</dbReference>
<evidence type="ECO:0000313" key="2">
    <source>
        <dbReference type="EMBL" id="BBB93303.1"/>
    </source>
</evidence>
<feature type="domain" description="HD-GYP" evidence="1">
    <location>
        <begin position="118"/>
        <end position="314"/>
    </location>
</feature>
<dbReference type="SMART" id="SM00471">
    <property type="entry name" value="HDc"/>
    <property type="match status" value="1"/>
</dbReference>
<dbReference type="Pfam" id="PF13487">
    <property type="entry name" value="HD_5"/>
    <property type="match status" value="1"/>
</dbReference>
<dbReference type="EC" id="3.1.4.52" evidence="2"/>
<dbReference type="OrthoDB" id="1677843at2"/>
<keyword evidence="2" id="KW-0378">Hydrolase</keyword>
<name>A0A348AQF5_9FIRM</name>
<dbReference type="InterPro" id="IPR003607">
    <property type="entry name" value="HD/PDEase_dom"/>
</dbReference>
<dbReference type="GO" id="GO:0071111">
    <property type="term" value="F:cyclic-guanylate-specific phosphodiesterase activity"/>
    <property type="evidence" value="ECO:0007669"/>
    <property type="project" value="UniProtKB-EC"/>
</dbReference>
<evidence type="ECO:0000313" key="3">
    <source>
        <dbReference type="Proteomes" id="UP000276437"/>
    </source>
</evidence>
<dbReference type="EMBL" id="AP018449">
    <property type="protein sequence ID" value="BBB93303.1"/>
    <property type="molecule type" value="Genomic_DNA"/>
</dbReference>
<keyword evidence="3" id="KW-1185">Reference proteome</keyword>
<proteinExistence type="predicted"/>
<dbReference type="CDD" id="cd00077">
    <property type="entry name" value="HDc"/>
    <property type="match status" value="1"/>
</dbReference>
<dbReference type="PROSITE" id="PS51832">
    <property type="entry name" value="HD_GYP"/>
    <property type="match status" value="1"/>
</dbReference>
<dbReference type="Proteomes" id="UP000276437">
    <property type="component" value="Chromosome"/>
</dbReference>
<dbReference type="PANTHER" id="PTHR43155:SF2">
    <property type="entry name" value="CYCLIC DI-GMP PHOSPHODIESTERASE PA4108"/>
    <property type="match status" value="1"/>
</dbReference>
<dbReference type="NCBIfam" id="TIGR00277">
    <property type="entry name" value="HDIG"/>
    <property type="match status" value="1"/>
</dbReference>
<evidence type="ECO:0000259" key="1">
    <source>
        <dbReference type="PROSITE" id="PS51832"/>
    </source>
</evidence>
<dbReference type="InterPro" id="IPR037522">
    <property type="entry name" value="HD_GYP_dom"/>
</dbReference>
<dbReference type="PANTHER" id="PTHR43155">
    <property type="entry name" value="CYCLIC DI-GMP PHOSPHODIESTERASE PA4108-RELATED"/>
    <property type="match status" value="1"/>
</dbReference>
<reference evidence="2 3" key="1">
    <citation type="journal article" date="2018" name="Int. J. Syst. Evol. Microbiol.">
        <title>Methylomusa anaerophila gen. nov., sp. nov., an anaerobic methanol-utilizing bacterium isolated from a microbial fuel cell.</title>
        <authorList>
            <person name="Amano N."/>
            <person name="Yamamuro A."/>
            <person name="Miyahara M."/>
            <person name="Kouzuma A."/>
            <person name="Abe T."/>
            <person name="Watanabe K."/>
        </authorList>
    </citation>
    <scope>NUCLEOTIDE SEQUENCE [LARGE SCALE GENOMIC DNA]</scope>
    <source>
        <strain evidence="2 3">MMFC1</strain>
    </source>
</reference>
<dbReference type="InterPro" id="IPR006675">
    <property type="entry name" value="HDIG_dom"/>
</dbReference>
<organism evidence="2 3">
    <name type="scientific">Methylomusa anaerophila</name>
    <dbReference type="NCBI Taxonomy" id="1930071"/>
    <lineage>
        <taxon>Bacteria</taxon>
        <taxon>Bacillati</taxon>
        <taxon>Bacillota</taxon>
        <taxon>Negativicutes</taxon>
        <taxon>Selenomonadales</taxon>
        <taxon>Sporomusaceae</taxon>
        <taxon>Methylomusa</taxon>
    </lineage>
</organism>